<keyword evidence="2" id="KW-1185">Reference proteome</keyword>
<name>A0AAN0T965_HEYCO</name>
<gene>
    <name evidence="1" type="ORF">SB48_HM08orf04930</name>
</gene>
<reference evidence="2" key="1">
    <citation type="submission" date="2015-01" db="EMBL/GenBank/DDBJ databases">
        <title>Comparative genome analysis of Bacillus coagulans HM-08, Clostridium butyricum HM-68, Bacillus subtilis HM-66 and Bacillus paralicheniformis BL-09.</title>
        <authorList>
            <person name="Zhang H."/>
        </authorList>
    </citation>
    <scope>NUCLEOTIDE SEQUENCE [LARGE SCALE GENOMIC DNA]</scope>
    <source>
        <strain evidence="2">HM-08</strain>
    </source>
</reference>
<organism evidence="1 2">
    <name type="scientific">Heyndrickxia coagulans</name>
    <name type="common">Weizmannia coagulans</name>
    <dbReference type="NCBI Taxonomy" id="1398"/>
    <lineage>
        <taxon>Bacteria</taxon>
        <taxon>Bacillati</taxon>
        <taxon>Bacillota</taxon>
        <taxon>Bacilli</taxon>
        <taxon>Bacillales</taxon>
        <taxon>Bacillaceae</taxon>
        <taxon>Heyndrickxia</taxon>
    </lineage>
</organism>
<proteinExistence type="predicted"/>
<dbReference type="EMBL" id="CP010525">
    <property type="protein sequence ID" value="AJO23885.1"/>
    <property type="molecule type" value="Genomic_DNA"/>
</dbReference>
<dbReference type="Proteomes" id="UP000032024">
    <property type="component" value="Chromosome"/>
</dbReference>
<dbReference type="AlphaFoldDB" id="A0AAN0T965"/>
<evidence type="ECO:0000313" key="1">
    <source>
        <dbReference type="EMBL" id="AJO23885.1"/>
    </source>
</evidence>
<evidence type="ECO:0000313" key="2">
    <source>
        <dbReference type="Proteomes" id="UP000032024"/>
    </source>
</evidence>
<accession>A0AAN0T965</accession>
<sequence length="38" mass="3970">MHQKSGISVHEPANAVHLPFAGITVLKKCLPLSGFAGL</sequence>
<protein>
    <submittedName>
        <fullName evidence="1">Uncharacterized protein</fullName>
    </submittedName>
</protein>